<dbReference type="Gene3D" id="3.40.190.10">
    <property type="entry name" value="Periplasmic binding protein-like II"/>
    <property type="match status" value="2"/>
</dbReference>
<dbReference type="EMBL" id="CP001854">
    <property type="protein sequence ID" value="ADB48810.1"/>
    <property type="molecule type" value="Genomic_DNA"/>
</dbReference>
<evidence type="ECO:0000256" key="2">
    <source>
        <dbReference type="SAM" id="SignalP"/>
    </source>
</evidence>
<organism evidence="3 4">
    <name type="scientific">Conexibacter woesei (strain DSM 14684 / CCUG 47730 / CIP 108061 / JCM 11494 / NBRC 100937 / ID131577)</name>
    <dbReference type="NCBI Taxonomy" id="469383"/>
    <lineage>
        <taxon>Bacteria</taxon>
        <taxon>Bacillati</taxon>
        <taxon>Actinomycetota</taxon>
        <taxon>Thermoleophilia</taxon>
        <taxon>Solirubrobacterales</taxon>
        <taxon>Conexibacteraceae</taxon>
        <taxon>Conexibacter</taxon>
    </lineage>
</organism>
<reference evidence="3 4" key="1">
    <citation type="journal article" date="2010" name="Stand. Genomic Sci.">
        <title>Complete genome sequence of Conexibacter woesei type strain (ID131577).</title>
        <authorList>
            <person name="Pukall R."/>
            <person name="Lapidus A."/>
            <person name="Glavina Del Rio T."/>
            <person name="Copeland A."/>
            <person name="Tice H."/>
            <person name="Cheng J.-F."/>
            <person name="Lucas S."/>
            <person name="Chen F."/>
            <person name="Nolan M."/>
            <person name="Bruce D."/>
            <person name="Goodwin L."/>
            <person name="Pitluck S."/>
            <person name="Mavromatis K."/>
            <person name="Ivanova N."/>
            <person name="Ovchinnikova G."/>
            <person name="Pati A."/>
            <person name="Chen A."/>
            <person name="Palaniappan K."/>
            <person name="Land M."/>
            <person name="Hauser L."/>
            <person name="Chang Y.-J."/>
            <person name="Jeffries C.D."/>
            <person name="Chain P."/>
            <person name="Meincke L."/>
            <person name="Sims D."/>
            <person name="Brettin T."/>
            <person name="Detter J.C."/>
            <person name="Rohde M."/>
            <person name="Goeker M."/>
            <person name="Bristow J."/>
            <person name="Eisen J.A."/>
            <person name="Markowitz V."/>
            <person name="Kyrpides N.C."/>
            <person name="Klenk H.-P."/>
            <person name="Hugenholtz P."/>
        </authorList>
    </citation>
    <scope>NUCLEOTIDE SEQUENCE [LARGE SCALE GENOMIC DNA]</scope>
    <source>
        <strain evidence="4">DSM 14684 / CIP 108061 / JCM 11494 / NBRC 100937 / ID131577</strain>
    </source>
</reference>
<keyword evidence="2" id="KW-0732">Signal</keyword>
<gene>
    <name evidence="3" type="ordered locus">Cwoe_0374</name>
</gene>
<dbReference type="Proteomes" id="UP000008229">
    <property type="component" value="Chromosome"/>
</dbReference>
<protein>
    <submittedName>
        <fullName evidence="3">Extracellular solute-binding protein family 1</fullName>
    </submittedName>
</protein>
<evidence type="ECO:0000256" key="1">
    <source>
        <dbReference type="SAM" id="MobiDB-lite"/>
    </source>
</evidence>
<dbReference type="eggNOG" id="COG1653">
    <property type="taxonomic scope" value="Bacteria"/>
</dbReference>
<accession>D3F739</accession>
<reference evidence="4" key="2">
    <citation type="submission" date="2010-01" db="EMBL/GenBank/DDBJ databases">
        <title>The complete genome of Conexibacter woesei DSM 14684.</title>
        <authorList>
            <consortium name="US DOE Joint Genome Institute (JGI-PGF)"/>
            <person name="Lucas S."/>
            <person name="Copeland A."/>
            <person name="Lapidus A."/>
            <person name="Glavina del Rio T."/>
            <person name="Dalin E."/>
            <person name="Tice H."/>
            <person name="Bruce D."/>
            <person name="Goodwin L."/>
            <person name="Pitluck S."/>
            <person name="Kyrpides N."/>
            <person name="Mavromatis K."/>
            <person name="Ivanova N."/>
            <person name="Mikhailova N."/>
            <person name="Chertkov O."/>
            <person name="Brettin T."/>
            <person name="Detter J.C."/>
            <person name="Han C."/>
            <person name="Larimer F."/>
            <person name="Land M."/>
            <person name="Hauser L."/>
            <person name="Markowitz V."/>
            <person name="Cheng J.-F."/>
            <person name="Hugenholtz P."/>
            <person name="Woyke T."/>
            <person name="Wu D."/>
            <person name="Pukall R."/>
            <person name="Steenblock K."/>
            <person name="Schneider S."/>
            <person name="Klenk H.-P."/>
            <person name="Eisen J.A."/>
        </authorList>
    </citation>
    <scope>NUCLEOTIDE SEQUENCE [LARGE SCALE GENOMIC DNA]</scope>
    <source>
        <strain evidence="4">DSM 14684 / CIP 108061 / JCM 11494 / NBRC 100937 / ID131577</strain>
    </source>
</reference>
<dbReference type="STRING" id="469383.Cwoe_0374"/>
<keyword evidence="4" id="KW-1185">Reference proteome</keyword>
<dbReference type="Pfam" id="PF01547">
    <property type="entry name" value="SBP_bac_1"/>
    <property type="match status" value="1"/>
</dbReference>
<evidence type="ECO:0000313" key="3">
    <source>
        <dbReference type="EMBL" id="ADB48810.1"/>
    </source>
</evidence>
<dbReference type="InterPro" id="IPR006059">
    <property type="entry name" value="SBP"/>
</dbReference>
<dbReference type="HOGENOM" id="CLU_596791_0_0_11"/>
<feature type="region of interest" description="Disordered" evidence="1">
    <location>
        <begin position="27"/>
        <end position="47"/>
    </location>
</feature>
<dbReference type="PANTHER" id="PTHR43649">
    <property type="entry name" value="ARABINOSE-BINDING PROTEIN-RELATED"/>
    <property type="match status" value="1"/>
</dbReference>
<dbReference type="PROSITE" id="PS51257">
    <property type="entry name" value="PROKAR_LIPOPROTEIN"/>
    <property type="match status" value="1"/>
</dbReference>
<dbReference type="InterPro" id="IPR050490">
    <property type="entry name" value="Bact_solute-bd_prot1"/>
</dbReference>
<dbReference type="KEGG" id="cwo:Cwoe_0374"/>
<sequence length="458" mass="50846" precursor="true">MWCKRLFARAVLAALTASAVALTACGGGSSSADDKRSTGADFPTGKTIPSDPVELTMWWWGDQEAAGARRWLAETVQAYEAEHPNVTIKTVLQTTDSLVPAFNTAAAARRGPDIQFFWGGINSLEPAWRGYIRPISKYIPRDELAHYVNAEEDTFDGEVWTMPWYVQPSFPVLYRKDVLRSAGVEPPETFDELLAACDALVARGITPISGGLKDGFFAGWLYSMLGNQNVSAGDVLAAVAGEQRFDDERQAAWWRALQALRDRRCFNDDINSLQLYQGQQRWSDGKAAMTVTAGSDVRKFVESVGVDKVGLMPMPRWADGEYAGKLGSTSQTLGITSTTKYPQVAADFLRFMHTPDRMNSFFRTTGAIPADDRFDGAQIELPQLKQIFDYTKEFSPYLEDFIPTELDAKGMFSQVQLLMGGNADADEAAEAIEQLAQRLRTTRPDERENFAKWAASYR</sequence>
<proteinExistence type="predicted"/>
<name>D3F739_CONWI</name>
<feature type="signal peptide" evidence="2">
    <location>
        <begin position="1"/>
        <end position="23"/>
    </location>
</feature>
<feature type="chain" id="PRO_5038769180" evidence="2">
    <location>
        <begin position="24"/>
        <end position="458"/>
    </location>
</feature>
<evidence type="ECO:0000313" key="4">
    <source>
        <dbReference type="Proteomes" id="UP000008229"/>
    </source>
</evidence>
<dbReference type="AlphaFoldDB" id="D3F739"/>
<dbReference type="SUPFAM" id="SSF53850">
    <property type="entry name" value="Periplasmic binding protein-like II"/>
    <property type="match status" value="1"/>
</dbReference>